<gene>
    <name evidence="1" type="ORF">G7Y29_09040</name>
</gene>
<dbReference type="Proteomes" id="UP000594586">
    <property type="component" value="Chromosome"/>
</dbReference>
<reference evidence="1 2" key="1">
    <citation type="submission" date="2020-11" db="EMBL/GenBank/DDBJ databases">
        <title>Corynebacterium sp. MC1420.</title>
        <authorList>
            <person name="Zhou J."/>
        </authorList>
    </citation>
    <scope>NUCLEOTIDE SEQUENCE [LARGE SCALE GENOMIC DNA]</scope>
    <source>
        <strain evidence="1 2">MC1420</strain>
    </source>
</reference>
<dbReference type="KEGG" id="cqn:G7Y29_09040"/>
<organism evidence="1 2">
    <name type="scientific">Corynebacterium qintianiae</name>
    <dbReference type="NCBI Taxonomy" id="2709392"/>
    <lineage>
        <taxon>Bacteria</taxon>
        <taxon>Bacillati</taxon>
        <taxon>Actinomycetota</taxon>
        <taxon>Actinomycetes</taxon>
        <taxon>Mycobacteriales</taxon>
        <taxon>Corynebacteriaceae</taxon>
        <taxon>Corynebacterium</taxon>
    </lineage>
</organism>
<accession>A0A7T0KP76</accession>
<protein>
    <recommendedName>
        <fullName evidence="3">META domain-containing protein</fullName>
    </recommendedName>
</protein>
<evidence type="ECO:0000313" key="1">
    <source>
        <dbReference type="EMBL" id="QPK84351.1"/>
    </source>
</evidence>
<proteinExistence type="predicted"/>
<dbReference type="AlphaFoldDB" id="A0A7T0KP76"/>
<keyword evidence="2" id="KW-1185">Reference proteome</keyword>
<sequence length="133" mass="13919">MGGCARTADDAGLSGETWQVVALHTQPDTPGELPTDAAGKASLRFSGSSMNATTGCAPLRAQVETSPERLKLVDAEVSSAGDCFGGSRYVHDTLTSLLVPGAEFEIHMLNEREATLTALADTVDRPSIRVMAL</sequence>
<evidence type="ECO:0008006" key="3">
    <source>
        <dbReference type="Google" id="ProtNLM"/>
    </source>
</evidence>
<evidence type="ECO:0000313" key="2">
    <source>
        <dbReference type="Proteomes" id="UP000594586"/>
    </source>
</evidence>
<name>A0A7T0KP76_9CORY</name>
<dbReference type="EMBL" id="CP064955">
    <property type="protein sequence ID" value="QPK84351.1"/>
    <property type="molecule type" value="Genomic_DNA"/>
</dbReference>